<feature type="region of interest" description="Disordered" evidence="1">
    <location>
        <begin position="136"/>
        <end position="174"/>
    </location>
</feature>
<keyword evidence="3" id="KW-1185">Reference proteome</keyword>
<proteinExistence type="predicted"/>
<gene>
    <name evidence="2" type="ORF">CTI12_AA363600</name>
</gene>
<evidence type="ECO:0000313" key="3">
    <source>
        <dbReference type="Proteomes" id="UP000245207"/>
    </source>
</evidence>
<feature type="region of interest" description="Disordered" evidence="1">
    <location>
        <begin position="1"/>
        <end position="76"/>
    </location>
</feature>
<evidence type="ECO:0000313" key="2">
    <source>
        <dbReference type="EMBL" id="PWA62485.1"/>
    </source>
</evidence>
<protein>
    <submittedName>
        <fullName evidence="2">Uncharacterized protein</fullName>
    </submittedName>
</protein>
<dbReference type="AlphaFoldDB" id="A0A2U1MMK2"/>
<organism evidence="2 3">
    <name type="scientific">Artemisia annua</name>
    <name type="common">Sweet wormwood</name>
    <dbReference type="NCBI Taxonomy" id="35608"/>
    <lineage>
        <taxon>Eukaryota</taxon>
        <taxon>Viridiplantae</taxon>
        <taxon>Streptophyta</taxon>
        <taxon>Embryophyta</taxon>
        <taxon>Tracheophyta</taxon>
        <taxon>Spermatophyta</taxon>
        <taxon>Magnoliopsida</taxon>
        <taxon>eudicotyledons</taxon>
        <taxon>Gunneridae</taxon>
        <taxon>Pentapetalae</taxon>
        <taxon>asterids</taxon>
        <taxon>campanulids</taxon>
        <taxon>Asterales</taxon>
        <taxon>Asteraceae</taxon>
        <taxon>Asteroideae</taxon>
        <taxon>Anthemideae</taxon>
        <taxon>Artemisiinae</taxon>
        <taxon>Artemisia</taxon>
    </lineage>
</organism>
<accession>A0A2U1MMK2</accession>
<dbReference type="EMBL" id="PKPP01004859">
    <property type="protein sequence ID" value="PWA62485.1"/>
    <property type="molecule type" value="Genomic_DNA"/>
</dbReference>
<comment type="caution">
    <text evidence="2">The sequence shown here is derived from an EMBL/GenBank/DDBJ whole genome shotgun (WGS) entry which is preliminary data.</text>
</comment>
<name>A0A2U1MMK2_ARTAN</name>
<dbReference type="Proteomes" id="UP000245207">
    <property type="component" value="Unassembled WGS sequence"/>
</dbReference>
<reference evidence="2 3" key="1">
    <citation type="journal article" date="2018" name="Mol. Plant">
        <title>The genome of Artemisia annua provides insight into the evolution of Asteraceae family and artemisinin biosynthesis.</title>
        <authorList>
            <person name="Shen Q."/>
            <person name="Zhang L."/>
            <person name="Liao Z."/>
            <person name="Wang S."/>
            <person name="Yan T."/>
            <person name="Shi P."/>
            <person name="Liu M."/>
            <person name="Fu X."/>
            <person name="Pan Q."/>
            <person name="Wang Y."/>
            <person name="Lv Z."/>
            <person name="Lu X."/>
            <person name="Zhang F."/>
            <person name="Jiang W."/>
            <person name="Ma Y."/>
            <person name="Chen M."/>
            <person name="Hao X."/>
            <person name="Li L."/>
            <person name="Tang Y."/>
            <person name="Lv G."/>
            <person name="Zhou Y."/>
            <person name="Sun X."/>
            <person name="Brodelius P.E."/>
            <person name="Rose J.K.C."/>
            <person name="Tang K."/>
        </authorList>
    </citation>
    <scope>NUCLEOTIDE SEQUENCE [LARGE SCALE GENOMIC DNA]</scope>
    <source>
        <strain evidence="3">cv. Huhao1</strain>
        <tissue evidence="2">Leaf</tissue>
    </source>
</reference>
<evidence type="ECO:0000256" key="1">
    <source>
        <dbReference type="SAM" id="MobiDB-lite"/>
    </source>
</evidence>
<sequence>MAIQPHVPTKPSSPAYEAIRSRATTHPLSPIHAQPSQACTPSRSPPRSPSRPKNKTSLSSPHAKAISLPIPDDAPKIKQSTKITQKYNPLDSNYVLQSHNLSHHEKPTKTRSMNPHSLTLESNHLKRWGEYFSSLFNEGTTEGSTEGSREEENPSQWPDIMDVRMRNGFHSSKN</sequence>